<dbReference type="AlphaFoldDB" id="A0AAN6WF43"/>
<dbReference type="EMBL" id="MU866097">
    <property type="protein sequence ID" value="KAK4180584.1"/>
    <property type="molecule type" value="Genomic_DNA"/>
</dbReference>
<accession>A0AAN6WF43</accession>
<reference evidence="1" key="2">
    <citation type="submission" date="2023-05" db="EMBL/GenBank/DDBJ databases">
        <authorList>
            <consortium name="Lawrence Berkeley National Laboratory"/>
            <person name="Steindorff A."/>
            <person name="Hensen N."/>
            <person name="Bonometti L."/>
            <person name="Westerberg I."/>
            <person name="Brannstrom I.O."/>
            <person name="Guillou S."/>
            <person name="Cros-Aarteil S."/>
            <person name="Calhoun S."/>
            <person name="Haridas S."/>
            <person name="Kuo A."/>
            <person name="Mondo S."/>
            <person name="Pangilinan J."/>
            <person name="Riley R."/>
            <person name="Labutti K."/>
            <person name="Andreopoulos B."/>
            <person name="Lipzen A."/>
            <person name="Chen C."/>
            <person name="Yanf M."/>
            <person name="Daum C."/>
            <person name="Ng V."/>
            <person name="Clum A."/>
            <person name="Ohm R."/>
            <person name="Martin F."/>
            <person name="Silar P."/>
            <person name="Natvig D."/>
            <person name="Lalanne C."/>
            <person name="Gautier V."/>
            <person name="Ament-Velasquez S.L."/>
            <person name="Kruys A."/>
            <person name="Hutchinson M.I."/>
            <person name="Powell A.J."/>
            <person name="Barry K."/>
            <person name="Miller A.N."/>
            <person name="Grigoriev I.V."/>
            <person name="Debuchy R."/>
            <person name="Gladieux P."/>
            <person name="Thoren M.H."/>
            <person name="Johannesson H."/>
        </authorList>
    </citation>
    <scope>NUCLEOTIDE SEQUENCE</scope>
    <source>
        <strain evidence="1">CBS 892.96</strain>
    </source>
</reference>
<gene>
    <name evidence="1" type="ORF">QBC36DRAFT_354511</name>
</gene>
<keyword evidence="2" id="KW-1185">Reference proteome</keyword>
<evidence type="ECO:0000313" key="1">
    <source>
        <dbReference type="EMBL" id="KAK4180584.1"/>
    </source>
</evidence>
<proteinExistence type="predicted"/>
<reference evidence="1" key="1">
    <citation type="journal article" date="2023" name="Mol. Phylogenet. Evol.">
        <title>Genome-scale phylogeny and comparative genomics of the fungal order Sordariales.</title>
        <authorList>
            <person name="Hensen N."/>
            <person name="Bonometti L."/>
            <person name="Westerberg I."/>
            <person name="Brannstrom I.O."/>
            <person name="Guillou S."/>
            <person name="Cros-Aarteil S."/>
            <person name="Calhoun S."/>
            <person name="Haridas S."/>
            <person name="Kuo A."/>
            <person name="Mondo S."/>
            <person name="Pangilinan J."/>
            <person name="Riley R."/>
            <person name="LaButti K."/>
            <person name="Andreopoulos B."/>
            <person name="Lipzen A."/>
            <person name="Chen C."/>
            <person name="Yan M."/>
            <person name="Daum C."/>
            <person name="Ng V."/>
            <person name="Clum A."/>
            <person name="Steindorff A."/>
            <person name="Ohm R.A."/>
            <person name="Martin F."/>
            <person name="Silar P."/>
            <person name="Natvig D.O."/>
            <person name="Lalanne C."/>
            <person name="Gautier V."/>
            <person name="Ament-Velasquez S.L."/>
            <person name="Kruys A."/>
            <person name="Hutchinson M.I."/>
            <person name="Powell A.J."/>
            <person name="Barry K."/>
            <person name="Miller A.N."/>
            <person name="Grigoriev I.V."/>
            <person name="Debuchy R."/>
            <person name="Gladieux P."/>
            <person name="Hiltunen Thoren M."/>
            <person name="Johannesson H."/>
        </authorList>
    </citation>
    <scope>NUCLEOTIDE SEQUENCE</scope>
    <source>
        <strain evidence="1">CBS 892.96</strain>
    </source>
</reference>
<dbReference type="Proteomes" id="UP001302321">
    <property type="component" value="Unassembled WGS sequence"/>
</dbReference>
<sequence>MNEATLKSLSVKMKRRARLDHAARCPFPGKCESATYYSLFIRAMNNVLSTELAQFTYAKIIDGLPIEDVTWDRRVPAVYDNHPIEHHPDLYPRALDCACKHKEEIYFFIPSFNPGLINAYTQSTPGTKAFNTPHRACRYGVE</sequence>
<protein>
    <submittedName>
        <fullName evidence="1">Uncharacterized protein</fullName>
    </submittedName>
</protein>
<organism evidence="1 2">
    <name type="scientific">Triangularia setosa</name>
    <dbReference type="NCBI Taxonomy" id="2587417"/>
    <lineage>
        <taxon>Eukaryota</taxon>
        <taxon>Fungi</taxon>
        <taxon>Dikarya</taxon>
        <taxon>Ascomycota</taxon>
        <taxon>Pezizomycotina</taxon>
        <taxon>Sordariomycetes</taxon>
        <taxon>Sordariomycetidae</taxon>
        <taxon>Sordariales</taxon>
        <taxon>Podosporaceae</taxon>
        <taxon>Triangularia</taxon>
    </lineage>
</organism>
<name>A0AAN6WF43_9PEZI</name>
<comment type="caution">
    <text evidence="1">The sequence shown here is derived from an EMBL/GenBank/DDBJ whole genome shotgun (WGS) entry which is preliminary data.</text>
</comment>
<evidence type="ECO:0000313" key="2">
    <source>
        <dbReference type="Proteomes" id="UP001302321"/>
    </source>
</evidence>